<reference evidence="2" key="1">
    <citation type="journal article" date="2023" name="Nat. Plants">
        <title>Single-cell RNA sequencing provides a high-resolution roadmap for understanding the multicellular compartmentation of specialized metabolism.</title>
        <authorList>
            <person name="Sun S."/>
            <person name="Shen X."/>
            <person name="Li Y."/>
            <person name="Li Y."/>
            <person name="Wang S."/>
            <person name="Li R."/>
            <person name="Zhang H."/>
            <person name="Shen G."/>
            <person name="Guo B."/>
            <person name="Wei J."/>
            <person name="Xu J."/>
            <person name="St-Pierre B."/>
            <person name="Chen S."/>
            <person name="Sun C."/>
        </authorList>
    </citation>
    <scope>NUCLEOTIDE SEQUENCE [LARGE SCALE GENOMIC DNA]</scope>
</reference>
<keyword evidence="2" id="KW-1185">Reference proteome</keyword>
<sequence length="501" mass="55706">MRSYISSAQREQGQTGQRPLRIAMACNSGNCRSGACDRDNLDRVEDRSSLPQPTEANELSNGSSRRGNNSICVKCKVNQTMAAAGSESIGEFIPADDVGRFCGDCFRSNIYGKFRFAVSSNALISPTDNVLVAFSGGPSSRVALQFVHEMQLKAQKNFDASRDRSRPVFGVGVAVIDERASFSVNSHEFDKKIEEMKIIVANLAPPVKQFHVVPTESIYSSDSTHGKDRLEEVLNVISDVTGREDFLEYLRMQCFQKIAIENGYTKILLGTCTSRIACHVLEATVKGQGYSLAADIQYVDARWEIPVVLPLRDCLSQELNVLCSLDSLKTVQLLHGPRAGINGLISSFVKLLQEENPSRESTIVRTAGKLTPFHFNRMPEADDSDSKLASQRRQKKYNLKVDESVPPESFCPICNSPLKKSELRSYNEVEKGKISGEMFRDACCSSCQFQILPKETSSLERFHLLLPHSLVNQAAYSSSVKDQWLREQIQDFLLSDNEEGT</sequence>
<proteinExistence type="predicted"/>
<name>A0ACC0CDC8_CATRO</name>
<accession>A0ACC0CDC8</accession>
<protein>
    <submittedName>
        <fullName evidence="1">Uncharacterized protein</fullName>
    </submittedName>
</protein>
<evidence type="ECO:0000313" key="2">
    <source>
        <dbReference type="Proteomes" id="UP001060085"/>
    </source>
</evidence>
<dbReference type="EMBL" id="CM044701">
    <property type="protein sequence ID" value="KAI5682877.1"/>
    <property type="molecule type" value="Genomic_DNA"/>
</dbReference>
<comment type="caution">
    <text evidence="1">The sequence shown here is derived from an EMBL/GenBank/DDBJ whole genome shotgun (WGS) entry which is preliminary data.</text>
</comment>
<organism evidence="1 2">
    <name type="scientific">Catharanthus roseus</name>
    <name type="common">Madagascar periwinkle</name>
    <name type="synonym">Vinca rosea</name>
    <dbReference type="NCBI Taxonomy" id="4058"/>
    <lineage>
        <taxon>Eukaryota</taxon>
        <taxon>Viridiplantae</taxon>
        <taxon>Streptophyta</taxon>
        <taxon>Embryophyta</taxon>
        <taxon>Tracheophyta</taxon>
        <taxon>Spermatophyta</taxon>
        <taxon>Magnoliopsida</taxon>
        <taxon>eudicotyledons</taxon>
        <taxon>Gunneridae</taxon>
        <taxon>Pentapetalae</taxon>
        <taxon>asterids</taxon>
        <taxon>lamiids</taxon>
        <taxon>Gentianales</taxon>
        <taxon>Apocynaceae</taxon>
        <taxon>Rauvolfioideae</taxon>
        <taxon>Vinceae</taxon>
        <taxon>Catharanthinae</taxon>
        <taxon>Catharanthus</taxon>
    </lineage>
</organism>
<dbReference type="Proteomes" id="UP001060085">
    <property type="component" value="Linkage Group LG01"/>
</dbReference>
<gene>
    <name evidence="1" type="ORF">M9H77_04105</name>
</gene>
<evidence type="ECO:0000313" key="1">
    <source>
        <dbReference type="EMBL" id="KAI5682877.1"/>
    </source>
</evidence>